<dbReference type="CDD" id="cd15466">
    <property type="entry name" value="CLU-central"/>
    <property type="match status" value="1"/>
</dbReference>
<keyword evidence="2" id="KW-0802">TPR repeat</keyword>
<dbReference type="Pfam" id="PF13236">
    <property type="entry name" value="CLU"/>
    <property type="match status" value="2"/>
</dbReference>
<evidence type="ECO:0000313" key="5">
    <source>
        <dbReference type="EMBL" id="KAG6491162.1"/>
    </source>
</evidence>
<comment type="caution">
    <text evidence="5">The sequence shown here is derived from an EMBL/GenBank/DDBJ whole genome shotgun (WGS) entry which is preliminary data.</text>
</comment>
<keyword evidence="6" id="KW-1185">Reference proteome</keyword>
<dbReference type="SMART" id="SM00028">
    <property type="entry name" value="TPR"/>
    <property type="match status" value="3"/>
</dbReference>
<dbReference type="InterPro" id="IPR023231">
    <property type="entry name" value="GSKIP_dom_sf"/>
</dbReference>
<organism evidence="5 6">
    <name type="scientific">Zingiber officinale</name>
    <name type="common">Ginger</name>
    <name type="synonym">Amomum zingiber</name>
    <dbReference type="NCBI Taxonomy" id="94328"/>
    <lineage>
        <taxon>Eukaryota</taxon>
        <taxon>Viridiplantae</taxon>
        <taxon>Streptophyta</taxon>
        <taxon>Embryophyta</taxon>
        <taxon>Tracheophyta</taxon>
        <taxon>Spermatophyta</taxon>
        <taxon>Magnoliopsida</taxon>
        <taxon>Liliopsida</taxon>
        <taxon>Zingiberales</taxon>
        <taxon>Zingiberaceae</taxon>
        <taxon>Zingiber</taxon>
    </lineage>
</organism>
<protein>
    <recommendedName>
        <fullName evidence="4">Clu domain-containing protein</fullName>
    </recommendedName>
</protein>
<feature type="region of interest" description="Disordered" evidence="3">
    <location>
        <begin position="841"/>
        <end position="860"/>
    </location>
</feature>
<dbReference type="InterPro" id="IPR028275">
    <property type="entry name" value="CLU_N"/>
</dbReference>
<feature type="compositionally biased region" description="Polar residues" evidence="3">
    <location>
        <begin position="15"/>
        <end position="43"/>
    </location>
</feature>
<dbReference type="SUPFAM" id="SSF48452">
    <property type="entry name" value="TPR-like"/>
    <property type="match status" value="1"/>
</dbReference>
<dbReference type="Gene3D" id="3.30.2280.10">
    <property type="entry name" value="Hypothetical protein (hspc210)"/>
    <property type="match status" value="1"/>
</dbReference>
<dbReference type="Gene3D" id="1.25.40.10">
    <property type="entry name" value="Tetratricopeptide repeat domain"/>
    <property type="match status" value="1"/>
</dbReference>
<evidence type="ECO:0000256" key="3">
    <source>
        <dbReference type="SAM" id="MobiDB-lite"/>
    </source>
</evidence>
<dbReference type="InterPro" id="IPR027523">
    <property type="entry name" value="CLU_prot"/>
</dbReference>
<dbReference type="Proteomes" id="UP000734854">
    <property type="component" value="Unassembled WGS sequence"/>
</dbReference>
<reference evidence="5 6" key="1">
    <citation type="submission" date="2020-08" db="EMBL/GenBank/DDBJ databases">
        <title>Plant Genome Project.</title>
        <authorList>
            <person name="Zhang R.-G."/>
        </authorList>
    </citation>
    <scope>NUCLEOTIDE SEQUENCE [LARGE SCALE GENOMIC DNA]</scope>
    <source>
        <tissue evidence="5">Rhizome</tissue>
    </source>
</reference>
<feature type="repeat" description="TPR" evidence="2">
    <location>
        <begin position="1278"/>
        <end position="1311"/>
    </location>
</feature>
<feature type="region of interest" description="Disordered" evidence="3">
    <location>
        <begin position="1518"/>
        <end position="1593"/>
    </location>
</feature>
<dbReference type="InterPro" id="IPR019734">
    <property type="entry name" value="TPR_rpt"/>
</dbReference>
<dbReference type="PANTHER" id="PTHR12601">
    <property type="entry name" value="EUKARYOTIC TRANSLATION INITIATION FACTOR 3 SUBUNIT EIF-3"/>
    <property type="match status" value="1"/>
</dbReference>
<sequence length="1593" mass="174498">MAGKSNRGKNKGRALNSNSVKASETQLKPNESLTPSNNVSDSVRASHDDEHVLEELVSKSIAVPESGGNGESTNSQTVATAKQAEGDILNTIWFLPFLIGFLKDVDFFEPCDIHLYPVQVKALSGEKLELQLSPGDSVMDVRQFLLDAPETCFFTCYDLILHTRDGTSHYLEDYNEISEVADITSGGCSIEMVAALYDDRSIRSHVGRARELLSLSSFQTSLSTHLALQHESTQQKTADAAKMESAEQDGLGFMEDNNDALSDLVFSVPSKEIKCVESIVFSTFNPPPCYRRLVGDLIYMDVVSLEGNKYCITGTTRSFYVNSSTNILDPKPSKPAYEASTLVGLLQKISSKFKKGLREILDQKASAHPFEGVQSLLPPNTWLGSFPIPDFHQPIGPPYLLCLRIHCPDPLAEPLLVLSKISTQFCSMVLLAELSSSSAEHKRDPARAEEALTLSFGSELIGMQRDWNEELQSCREFPHKTLQERILRGRALYKVTCDFVDAAVKGAMGVINRCIPPINPTDPECFHIQTDAAVGYPLLRGVLTQNYWFLSCSDARGYVILGTPASDLLSCFYMDFTELVLFCRYVHNNIFFSFAVDSDLGHVTKSQEILKFNSQTVAENSTNQTSCNSLTRTSDNKLVGATTNCNLVTSKSSDVEQNPGASDISTDASAEAQISDSEQATHASANNDLKGTKAYQEADVSGLHNLAMAIVDYRGYRVVAQSIIPGILQGDKSNSLVYGSVDNGKKISWNDSFHAKVVEAAKRLHLKEHSVLDGSGNAIKLAAPVECKGIVGSDDRRYLLDLMRVTPRDANYIGPEYRFCVLRPELVASFCQVEAAERSSSSSGNTAQAAEAPDHPDTIRTDITVGTGDHLKEEECTLAPVSHSISPDEILLNPNVFTEFKLAGNQEEIVADEALVRKASTYLVDIVLPKFVEDLCSLDVSPMDGQTLADTLHAHGINIRYLGKVANMVKHLPHLLDICSLEIIVRSTKHFLKDLLRESEDHDLGLAISHFFNCFIGNVLPVGSKGNLDNVQLKVQKKGLDHHSKHKYMKGQMRWNHGDFSRKNQLAHALLTSEGLWSQIKEFAQFKYQFELPEDARIRVKKIAVIRNLCQKVGITIAARRCDFDAPSPFQASDILNLQTVVKHSVPSCSEAKDLMESGKAKLAEGLLNEAYTLFSEAFSILQQVTGPLHRDVASCCRYLAMVLYHAGDMAGAIVQQHKELIINERCLGLDHPDTAHSYGNMALFYHGLNQTELALRHMSRTLRILSLSSGSDHPDVAATFINVAMMYQDIGNMKSALRYLQEALKKNERLLGPDHIQTAVCYHALAIAFNCMGAYKLSIQAWDIFRFQNECGSFCWPGFATIMVLSFHLPPPPPQSPLLNLMFLTSHLARNNLCDLWLEKVASNVNAQKQKGQAVDPASALKAIDVLKANPELVQAFQAAAKSGNSSNLVNKSLNAAVIGEALPRGRGVDERAARAVAEARKRAAARGILVRPSAAPMQPLPSLSQLVNIINSSTATDTPATVQPQSNEAEASQAQPNEPKEAANGGPIQDSSTRSPNSNGSVSKDQAPVGLGTSLASQESKKQKHKSKSTV</sequence>
<dbReference type="InterPro" id="IPR033646">
    <property type="entry name" value="CLU-central"/>
</dbReference>
<dbReference type="InterPro" id="IPR025697">
    <property type="entry name" value="CLU_dom"/>
</dbReference>
<dbReference type="PROSITE" id="PS51823">
    <property type="entry name" value="CLU"/>
    <property type="match status" value="1"/>
</dbReference>
<dbReference type="FunFam" id="3.30.2280.10:FF:000002">
    <property type="entry name" value="Clustered mitochondria protein homolog"/>
    <property type="match status" value="1"/>
</dbReference>
<feature type="compositionally biased region" description="Basic residues" evidence="3">
    <location>
        <begin position="1584"/>
        <end position="1593"/>
    </location>
</feature>
<accession>A0A8J5KU49</accession>
<dbReference type="PROSITE" id="PS50005">
    <property type="entry name" value="TPR"/>
    <property type="match status" value="1"/>
</dbReference>
<dbReference type="GO" id="GO:0005737">
    <property type="term" value="C:cytoplasm"/>
    <property type="evidence" value="ECO:0007669"/>
    <property type="project" value="TreeGrafter"/>
</dbReference>
<gene>
    <name evidence="5" type="ORF">ZIOFF_052495</name>
</gene>
<evidence type="ECO:0000256" key="2">
    <source>
        <dbReference type="PROSITE-ProRule" id="PRU00339"/>
    </source>
</evidence>
<evidence type="ECO:0000313" key="6">
    <source>
        <dbReference type="Proteomes" id="UP000734854"/>
    </source>
</evidence>
<feature type="compositionally biased region" description="Basic residues" evidence="3">
    <location>
        <begin position="1"/>
        <end position="12"/>
    </location>
</feature>
<dbReference type="Pfam" id="PF13424">
    <property type="entry name" value="TPR_12"/>
    <property type="match status" value="2"/>
</dbReference>
<feature type="domain" description="Clu" evidence="4">
    <location>
        <begin position="445"/>
        <end position="813"/>
    </location>
</feature>
<proteinExistence type="predicted"/>
<evidence type="ECO:0000256" key="1">
    <source>
        <dbReference type="ARBA" id="ARBA00022490"/>
    </source>
</evidence>
<dbReference type="InterPro" id="IPR011990">
    <property type="entry name" value="TPR-like_helical_dom_sf"/>
</dbReference>
<dbReference type="Pfam" id="PF12807">
    <property type="entry name" value="eIF3_p135"/>
    <property type="match status" value="1"/>
</dbReference>
<feature type="compositionally biased region" description="Polar residues" evidence="3">
    <location>
        <begin position="1518"/>
        <end position="1538"/>
    </location>
</feature>
<dbReference type="EMBL" id="JACMSC010000014">
    <property type="protein sequence ID" value="KAG6491162.1"/>
    <property type="molecule type" value="Genomic_DNA"/>
</dbReference>
<name>A0A8J5KU49_ZINOF</name>
<dbReference type="Pfam" id="PF15044">
    <property type="entry name" value="CLU_N"/>
    <property type="match status" value="1"/>
</dbReference>
<feature type="region of interest" description="Disordered" evidence="3">
    <location>
        <begin position="1"/>
        <end position="47"/>
    </location>
</feature>
<feature type="compositionally biased region" description="Polar residues" evidence="3">
    <location>
        <begin position="1551"/>
        <end position="1566"/>
    </location>
</feature>
<keyword evidence="1" id="KW-0963">Cytoplasm</keyword>
<dbReference type="PANTHER" id="PTHR12601:SF6">
    <property type="entry name" value="CLUSTERED MITOCHONDRIA PROTEIN HOMOLOG"/>
    <property type="match status" value="1"/>
</dbReference>
<feature type="region of interest" description="Disordered" evidence="3">
    <location>
        <begin position="651"/>
        <end position="688"/>
    </location>
</feature>
<evidence type="ECO:0000259" key="4">
    <source>
        <dbReference type="PROSITE" id="PS51823"/>
    </source>
</evidence>
<dbReference type="SUPFAM" id="SSF103107">
    <property type="entry name" value="Hypothetical protein c14orf129, hspc210"/>
    <property type="match status" value="1"/>
</dbReference>